<evidence type="ECO:0000313" key="6">
    <source>
        <dbReference type="EMBL" id="MBY70755.1"/>
    </source>
</evidence>
<keyword evidence="2" id="KW-0732">Signal</keyword>
<name>A0A2S2PYY5_9HEMI</name>
<dbReference type="InterPro" id="IPR032675">
    <property type="entry name" value="LRR_dom_sf"/>
</dbReference>
<dbReference type="Pfam" id="PF13855">
    <property type="entry name" value="LRR_8"/>
    <property type="match status" value="2"/>
</dbReference>
<organism evidence="6">
    <name type="scientific">Sipha flava</name>
    <name type="common">yellow sugarcane aphid</name>
    <dbReference type="NCBI Taxonomy" id="143950"/>
    <lineage>
        <taxon>Eukaryota</taxon>
        <taxon>Metazoa</taxon>
        <taxon>Ecdysozoa</taxon>
        <taxon>Arthropoda</taxon>
        <taxon>Hexapoda</taxon>
        <taxon>Insecta</taxon>
        <taxon>Pterygota</taxon>
        <taxon>Neoptera</taxon>
        <taxon>Paraneoptera</taxon>
        <taxon>Hemiptera</taxon>
        <taxon>Sternorrhyncha</taxon>
        <taxon>Aphidomorpha</taxon>
        <taxon>Aphidoidea</taxon>
        <taxon>Aphididae</taxon>
        <taxon>Sipha</taxon>
    </lineage>
</organism>
<dbReference type="Pfam" id="PF13306">
    <property type="entry name" value="LRR_5"/>
    <property type="match status" value="1"/>
</dbReference>
<sequence>MEKLSKQIPAGVIIGLSVMNSMVVILLLMGIVSLTAAQTTIKCFESNNKGRDKKNILLDCSNTTGKNHTYSVEEWIRHHAFVDEGILANRVSQVNLENNDIEMLFTLPKMSSLKKLSFKHNKISSVENQALSNLQNLEELDLSHNSLKGYELRLSLFFDHQRQNVLITNDESIHSSKSVLKVLKLGNNNIHSLTPNFFEYLSNLEELEISNNPLSVIDQNTELALGYLTNLQFLDLSYTGLSEFPEGMFSHMSNVETLYLKGNEFQKIPNEIRSMPLAFLNMNENPIVCLDNKSFTGLDKLQELIISSLHNLTDIGSGTFSPLKKLNILHMAQNPSLLNIHPNAFGDYTTNKWSLRQLIISNTNLSSLDSNLYPWEKLDWFDAKDNPWMCDCRLSWLASYINETFAEMPEELLHYRCHAPRDISGILISQLNNHIDCNEPDKMHPNNNIHSHVTRLRHFIIVIGLVISILVFGSLINMCCREINKILKPRLHVPSRFSSGVKYKPADFEENLEPLEVPVKNIMIHGRSPIVINNTNLN</sequence>
<feature type="transmembrane region" description="Helical" evidence="4">
    <location>
        <begin position="12"/>
        <end position="37"/>
    </location>
</feature>
<dbReference type="InterPro" id="IPR003591">
    <property type="entry name" value="Leu-rich_rpt_typical-subtyp"/>
</dbReference>
<dbReference type="Gene3D" id="3.80.10.10">
    <property type="entry name" value="Ribonuclease Inhibitor"/>
    <property type="match status" value="3"/>
</dbReference>
<dbReference type="OrthoDB" id="635273at2759"/>
<feature type="domain" description="LRRCT" evidence="5">
    <location>
        <begin position="386"/>
        <end position="438"/>
    </location>
</feature>
<evidence type="ECO:0000256" key="3">
    <source>
        <dbReference type="ARBA" id="ARBA00022737"/>
    </source>
</evidence>
<dbReference type="PRINTS" id="PR00019">
    <property type="entry name" value="LEURICHRPT"/>
</dbReference>
<keyword evidence="4" id="KW-0812">Transmembrane</keyword>
<dbReference type="PANTHER" id="PTHR24373">
    <property type="entry name" value="SLIT RELATED LEUCINE-RICH REPEAT NEURONAL PROTEIN"/>
    <property type="match status" value="1"/>
</dbReference>
<keyword evidence="3" id="KW-0677">Repeat</keyword>
<proteinExistence type="predicted"/>
<keyword evidence="1" id="KW-0433">Leucine-rich repeat</keyword>
<accession>A0A2S2PYY5</accession>
<dbReference type="AlphaFoldDB" id="A0A2S2PYY5"/>
<dbReference type="SUPFAM" id="SSF52058">
    <property type="entry name" value="L domain-like"/>
    <property type="match status" value="1"/>
</dbReference>
<dbReference type="SMART" id="SM00365">
    <property type="entry name" value="LRR_SD22"/>
    <property type="match status" value="4"/>
</dbReference>
<feature type="transmembrane region" description="Helical" evidence="4">
    <location>
        <begin position="459"/>
        <end position="480"/>
    </location>
</feature>
<dbReference type="SMART" id="SM00369">
    <property type="entry name" value="LRR_TYP"/>
    <property type="match status" value="7"/>
</dbReference>
<dbReference type="RefSeq" id="XP_025411847.1">
    <property type="nucleotide sequence ID" value="XM_025556062.1"/>
</dbReference>
<keyword evidence="7" id="KW-1185">Reference proteome</keyword>
<dbReference type="InterPro" id="IPR050328">
    <property type="entry name" value="Dev_Immune_Receptor"/>
</dbReference>
<dbReference type="GO" id="GO:0071944">
    <property type="term" value="C:cell periphery"/>
    <property type="evidence" value="ECO:0007669"/>
    <property type="project" value="UniProtKB-ARBA"/>
</dbReference>
<dbReference type="EMBL" id="GGMS01001552">
    <property type="protein sequence ID" value="MBY70755.1"/>
    <property type="molecule type" value="Transcribed_RNA"/>
</dbReference>
<dbReference type="PROSITE" id="PS51450">
    <property type="entry name" value="LRR"/>
    <property type="match status" value="1"/>
</dbReference>
<evidence type="ECO:0000259" key="5">
    <source>
        <dbReference type="SMART" id="SM00082"/>
    </source>
</evidence>
<dbReference type="Proteomes" id="UP000694846">
    <property type="component" value="Unplaced"/>
</dbReference>
<dbReference type="InterPro" id="IPR000483">
    <property type="entry name" value="Cys-rich_flank_reg_C"/>
</dbReference>
<protein>
    <submittedName>
        <fullName evidence="8">Carboxypeptidase N subunit 2-like isoform X1</fullName>
    </submittedName>
    <submittedName>
        <fullName evidence="6">Platelet glycoprotein V</fullName>
    </submittedName>
</protein>
<evidence type="ECO:0000313" key="8">
    <source>
        <dbReference type="RefSeq" id="XP_025411847.1"/>
    </source>
</evidence>
<gene>
    <name evidence="6" type="primary">GP5</name>
    <name evidence="8" type="synonym">LOC112684511</name>
    <name evidence="6" type="ORF">g.22114</name>
</gene>
<evidence type="ECO:0000256" key="4">
    <source>
        <dbReference type="SAM" id="Phobius"/>
    </source>
</evidence>
<dbReference type="InterPro" id="IPR001611">
    <property type="entry name" value="Leu-rich_rpt"/>
</dbReference>
<evidence type="ECO:0000313" key="7">
    <source>
        <dbReference type="Proteomes" id="UP000694846"/>
    </source>
</evidence>
<dbReference type="PANTHER" id="PTHR24373:SF384">
    <property type="entry name" value="LEUCINE RICH REPEAT CONTAINING 38"/>
    <property type="match status" value="1"/>
</dbReference>
<dbReference type="SMART" id="SM00082">
    <property type="entry name" value="LRRCT"/>
    <property type="match status" value="1"/>
</dbReference>
<evidence type="ECO:0000256" key="2">
    <source>
        <dbReference type="ARBA" id="ARBA00022729"/>
    </source>
</evidence>
<evidence type="ECO:0000256" key="1">
    <source>
        <dbReference type="ARBA" id="ARBA00022614"/>
    </source>
</evidence>
<reference evidence="6" key="1">
    <citation type="submission" date="2018-04" db="EMBL/GenBank/DDBJ databases">
        <title>Transcriptome assembly of Sipha flava.</title>
        <authorList>
            <person name="Scully E.D."/>
            <person name="Geib S.M."/>
            <person name="Palmer N.A."/>
            <person name="Koch K."/>
            <person name="Bradshaw J."/>
            <person name="Heng-Moss T."/>
            <person name="Sarath G."/>
        </authorList>
    </citation>
    <scope>NUCLEOTIDE SEQUENCE</scope>
</reference>
<keyword evidence="4" id="KW-0472">Membrane</keyword>
<keyword evidence="4" id="KW-1133">Transmembrane helix</keyword>
<dbReference type="InterPro" id="IPR026906">
    <property type="entry name" value="LRR_5"/>
</dbReference>
<reference evidence="8" key="2">
    <citation type="submission" date="2025-04" db="UniProtKB">
        <authorList>
            <consortium name="RefSeq"/>
        </authorList>
    </citation>
    <scope>IDENTIFICATION</scope>
    <source>
        <tissue evidence="8">Whole body</tissue>
    </source>
</reference>